<dbReference type="PROSITE" id="PS51068">
    <property type="entry name" value="FPG_CAT"/>
    <property type="match status" value="1"/>
</dbReference>
<evidence type="ECO:0000256" key="11">
    <source>
        <dbReference type="ARBA" id="ARBA00023204"/>
    </source>
</evidence>
<dbReference type="InterPro" id="IPR035937">
    <property type="entry name" value="FPG_N"/>
</dbReference>
<dbReference type="PROSITE" id="PS01242">
    <property type="entry name" value="ZF_FPG_1"/>
    <property type="match status" value="1"/>
</dbReference>
<keyword evidence="14" id="KW-0326">Glycosidase</keyword>
<dbReference type="Pfam" id="PF06827">
    <property type="entry name" value="zf-FPG_IleRS"/>
    <property type="match status" value="1"/>
</dbReference>
<dbReference type="SUPFAM" id="SSF81624">
    <property type="entry name" value="N-terminal domain of MutM-like DNA repair proteins"/>
    <property type="match status" value="1"/>
</dbReference>
<dbReference type="InterPro" id="IPR000214">
    <property type="entry name" value="Znf_DNA_glyclase/AP_lyase"/>
</dbReference>
<dbReference type="Pfam" id="PF06831">
    <property type="entry name" value="H2TH"/>
    <property type="match status" value="1"/>
</dbReference>
<evidence type="ECO:0000256" key="9">
    <source>
        <dbReference type="ARBA" id="ARBA00022833"/>
    </source>
</evidence>
<evidence type="ECO:0000256" key="8">
    <source>
        <dbReference type="ARBA" id="ARBA00022801"/>
    </source>
</evidence>
<reference evidence="18" key="1">
    <citation type="submission" date="2018-05" db="EMBL/GenBank/DDBJ databases">
        <authorList>
            <person name="Lanie J.A."/>
            <person name="Ng W.-L."/>
            <person name="Kazmierczak K.M."/>
            <person name="Andrzejewski T.M."/>
            <person name="Davidsen T.M."/>
            <person name="Wayne K.J."/>
            <person name="Tettelin H."/>
            <person name="Glass J.I."/>
            <person name="Rusch D."/>
            <person name="Podicherti R."/>
            <person name="Tsui H.-C.T."/>
            <person name="Winkler M.E."/>
        </authorList>
    </citation>
    <scope>NUCLEOTIDE SEQUENCE</scope>
</reference>
<dbReference type="GO" id="GO:0003684">
    <property type="term" value="F:damaged DNA binding"/>
    <property type="evidence" value="ECO:0007669"/>
    <property type="project" value="InterPro"/>
</dbReference>
<dbReference type="InterPro" id="IPR015886">
    <property type="entry name" value="H2TH_FPG"/>
</dbReference>
<dbReference type="FunFam" id="1.10.8.50:FF:000003">
    <property type="entry name" value="Formamidopyrimidine-DNA glycosylase"/>
    <property type="match status" value="1"/>
</dbReference>
<keyword evidence="8" id="KW-0378">Hydrolase</keyword>
<dbReference type="EMBL" id="UINC01003078">
    <property type="protein sequence ID" value="SVA03156.1"/>
    <property type="molecule type" value="Genomic_DNA"/>
</dbReference>
<accession>A0A381SGQ5</accession>
<dbReference type="HAMAP" id="MF_00103">
    <property type="entry name" value="Fapy_DNA_glycosyl"/>
    <property type="match status" value="1"/>
</dbReference>
<dbReference type="InterPro" id="IPR020629">
    <property type="entry name" value="FPG_Glyclase"/>
</dbReference>
<feature type="domain" description="Formamidopyrimidine-DNA glycosylase catalytic" evidence="17">
    <location>
        <begin position="2"/>
        <end position="115"/>
    </location>
</feature>
<keyword evidence="5" id="KW-0479">Metal-binding</keyword>
<gene>
    <name evidence="18" type="ORF">METZ01_LOCUS56010</name>
</gene>
<dbReference type="InterPro" id="IPR015887">
    <property type="entry name" value="DNA_glyclase_Znf_dom_DNA_BS"/>
</dbReference>
<feature type="domain" description="FPG-type" evidence="16">
    <location>
        <begin position="238"/>
        <end position="272"/>
    </location>
</feature>
<dbReference type="PANTHER" id="PTHR22993:SF9">
    <property type="entry name" value="FORMAMIDOPYRIMIDINE-DNA GLYCOSYLASE"/>
    <property type="match status" value="1"/>
</dbReference>
<dbReference type="Gene3D" id="1.10.8.50">
    <property type="match status" value="1"/>
</dbReference>
<dbReference type="GO" id="GO:0006284">
    <property type="term" value="P:base-excision repair"/>
    <property type="evidence" value="ECO:0007669"/>
    <property type="project" value="InterPro"/>
</dbReference>
<comment type="catalytic activity">
    <reaction evidence="1">
        <text>Hydrolysis of DNA containing ring-opened 7-methylguanine residues, releasing 2,6-diamino-4-hydroxy-5-(N-methyl)formamidopyrimidine.</text>
        <dbReference type="EC" id="3.2.2.23"/>
    </reaction>
</comment>
<evidence type="ECO:0000256" key="7">
    <source>
        <dbReference type="ARBA" id="ARBA00022771"/>
    </source>
</evidence>
<dbReference type="SUPFAM" id="SSF46946">
    <property type="entry name" value="S13-like H2TH domain"/>
    <property type="match status" value="1"/>
</dbReference>
<dbReference type="SUPFAM" id="SSF57716">
    <property type="entry name" value="Glucocorticoid receptor-like (DNA-binding domain)"/>
    <property type="match status" value="1"/>
</dbReference>
<dbReference type="GO" id="GO:0008270">
    <property type="term" value="F:zinc ion binding"/>
    <property type="evidence" value="ECO:0007669"/>
    <property type="project" value="UniProtKB-KW"/>
</dbReference>
<keyword evidence="9" id="KW-0862">Zinc</keyword>
<dbReference type="PROSITE" id="PS51066">
    <property type="entry name" value="ZF_FPG_2"/>
    <property type="match status" value="1"/>
</dbReference>
<evidence type="ECO:0000259" key="17">
    <source>
        <dbReference type="PROSITE" id="PS51068"/>
    </source>
</evidence>
<sequence>MPELPEVETVVRELRGELIGDVITSVEIFRSNPIVQGDCDLFQEQLRGRKFLDVTRRAKYLIFHLQPERYLLAHLRMTGKFIVCDPLPKPSKHNRVLFHLKSRRVMIFDDIRCFGTLEVYDNLADSKSLLKLGIEPLSSDLTSDFFMKRLASTKRAIKTVLLDQKIVVGLGNIYVSEILFRSRIHPQRSAGSIGKKEWPLIIKYTKKILVEAIENNGTTISDFRRVDDKTGKFQQFLQVYDKNNHPCAKCGVPIQRIVQQQRSTFFCPECQR</sequence>
<dbReference type="SMART" id="SM00898">
    <property type="entry name" value="Fapy_DNA_glyco"/>
    <property type="match status" value="1"/>
</dbReference>
<evidence type="ECO:0000256" key="2">
    <source>
        <dbReference type="ARBA" id="ARBA00001947"/>
    </source>
</evidence>
<evidence type="ECO:0000256" key="10">
    <source>
        <dbReference type="ARBA" id="ARBA00023125"/>
    </source>
</evidence>
<dbReference type="NCBIfam" id="NF002211">
    <property type="entry name" value="PRK01103.1"/>
    <property type="match status" value="1"/>
</dbReference>
<evidence type="ECO:0000256" key="3">
    <source>
        <dbReference type="ARBA" id="ARBA00009409"/>
    </source>
</evidence>
<comment type="subunit">
    <text evidence="4">Monomer.</text>
</comment>
<evidence type="ECO:0000256" key="15">
    <source>
        <dbReference type="ARBA" id="ARBA00044632"/>
    </source>
</evidence>
<comment type="similarity">
    <text evidence="3">Belongs to the FPG family.</text>
</comment>
<dbReference type="CDD" id="cd08966">
    <property type="entry name" value="EcFpg-like_N"/>
    <property type="match status" value="1"/>
</dbReference>
<keyword evidence="7" id="KW-0863">Zinc-finger</keyword>
<dbReference type="InterPro" id="IPR012319">
    <property type="entry name" value="FPG_cat"/>
</dbReference>
<evidence type="ECO:0000256" key="6">
    <source>
        <dbReference type="ARBA" id="ARBA00022763"/>
    </source>
</evidence>
<keyword evidence="11" id="KW-0234">DNA repair</keyword>
<organism evidence="18">
    <name type="scientific">marine metagenome</name>
    <dbReference type="NCBI Taxonomy" id="408172"/>
    <lineage>
        <taxon>unclassified sequences</taxon>
        <taxon>metagenomes</taxon>
        <taxon>ecological metagenomes</taxon>
    </lineage>
</organism>
<evidence type="ECO:0000256" key="4">
    <source>
        <dbReference type="ARBA" id="ARBA00011245"/>
    </source>
</evidence>
<dbReference type="Gene3D" id="3.20.190.10">
    <property type="entry name" value="MutM-like, N-terminal"/>
    <property type="match status" value="1"/>
</dbReference>
<dbReference type="SMART" id="SM01232">
    <property type="entry name" value="H2TH"/>
    <property type="match status" value="1"/>
</dbReference>
<comment type="cofactor">
    <cofactor evidence="2">
        <name>Zn(2+)</name>
        <dbReference type="ChEBI" id="CHEBI:29105"/>
    </cofactor>
</comment>
<evidence type="ECO:0000256" key="1">
    <source>
        <dbReference type="ARBA" id="ARBA00001668"/>
    </source>
</evidence>
<dbReference type="PANTHER" id="PTHR22993">
    <property type="entry name" value="FORMAMIDOPYRIMIDINE-DNA GLYCOSYLASE"/>
    <property type="match status" value="1"/>
</dbReference>
<evidence type="ECO:0000256" key="13">
    <source>
        <dbReference type="ARBA" id="ARBA00023268"/>
    </source>
</evidence>
<comment type="catalytic activity">
    <reaction evidence="15">
        <text>2'-deoxyribonucleotide-(2'-deoxyribose 5'-phosphate)-2'-deoxyribonucleotide-DNA = a 3'-end 2'-deoxyribonucleotide-(2,3-dehydro-2,3-deoxyribose 5'-phosphate)-DNA + a 5'-end 5'-phospho-2'-deoxyribonucleoside-DNA + H(+)</text>
        <dbReference type="Rhea" id="RHEA:66592"/>
        <dbReference type="Rhea" id="RHEA-COMP:13180"/>
        <dbReference type="Rhea" id="RHEA-COMP:16897"/>
        <dbReference type="Rhea" id="RHEA-COMP:17067"/>
        <dbReference type="ChEBI" id="CHEBI:15378"/>
        <dbReference type="ChEBI" id="CHEBI:136412"/>
        <dbReference type="ChEBI" id="CHEBI:157695"/>
        <dbReference type="ChEBI" id="CHEBI:167181"/>
        <dbReference type="EC" id="4.2.99.18"/>
    </reaction>
</comment>
<name>A0A381SGQ5_9ZZZZ</name>
<proteinExistence type="inferred from homology"/>
<dbReference type="Pfam" id="PF01149">
    <property type="entry name" value="Fapy_DNA_glyco"/>
    <property type="match status" value="1"/>
</dbReference>
<keyword evidence="13" id="KW-0511">Multifunctional enzyme</keyword>
<evidence type="ECO:0000256" key="12">
    <source>
        <dbReference type="ARBA" id="ARBA00023239"/>
    </source>
</evidence>
<dbReference type="NCBIfam" id="TIGR00577">
    <property type="entry name" value="fpg"/>
    <property type="match status" value="1"/>
</dbReference>
<keyword evidence="6" id="KW-0227">DNA damage</keyword>
<dbReference type="GO" id="GO:0140078">
    <property type="term" value="F:class I DNA-(apurinic or apyrimidinic site) endonuclease activity"/>
    <property type="evidence" value="ECO:0007669"/>
    <property type="project" value="UniProtKB-EC"/>
</dbReference>
<keyword evidence="12" id="KW-0456">Lyase</keyword>
<evidence type="ECO:0000256" key="14">
    <source>
        <dbReference type="ARBA" id="ARBA00023295"/>
    </source>
</evidence>
<keyword evidence="10" id="KW-0238">DNA-binding</keyword>
<evidence type="ECO:0000259" key="16">
    <source>
        <dbReference type="PROSITE" id="PS51066"/>
    </source>
</evidence>
<dbReference type="GO" id="GO:0034039">
    <property type="term" value="F:8-oxo-7,8-dihydroguanine DNA N-glycosylase activity"/>
    <property type="evidence" value="ECO:0007669"/>
    <property type="project" value="TreeGrafter"/>
</dbReference>
<evidence type="ECO:0008006" key="19">
    <source>
        <dbReference type="Google" id="ProtNLM"/>
    </source>
</evidence>
<protein>
    <recommendedName>
        <fullName evidence="19">Formamidopyrimidine-DNA glycosylase catalytic domain-containing protein</fullName>
    </recommendedName>
</protein>
<dbReference type="InterPro" id="IPR010663">
    <property type="entry name" value="Znf_FPG/IleRS"/>
</dbReference>
<dbReference type="InterPro" id="IPR010979">
    <property type="entry name" value="Ribosomal_uS13-like_H2TH"/>
</dbReference>
<evidence type="ECO:0000256" key="5">
    <source>
        <dbReference type="ARBA" id="ARBA00022723"/>
    </source>
</evidence>
<dbReference type="AlphaFoldDB" id="A0A381SGQ5"/>
<evidence type="ECO:0000313" key="18">
    <source>
        <dbReference type="EMBL" id="SVA03156.1"/>
    </source>
</evidence>